<sequence>MSFPRQCLAIQDTRPLPFLQPTMAIPQPLQNGSSAKKASAAISFLVIGGGIAGLSAAVALRRVGHRVLVVERDSNFEDASSSRGIRMPPNMTKIFNHWGMQDKLRKHGIVSERVFMSRLENAWTLGAHRWHAEMLQEAGGDFVFLYHSALRQMLLETAEELGARVRTSSEVVSISDDCRSARLHSGEILRADVIIGADGSRGLTRRILLDGEQDVPISTNLMMLNAVVPGDTIRSDPELLPFLKQELVSIPKPGGSRSSGKLTLDYELTQWVWFGHRHASLFFPISPKGDCAFYYYGPDDATTEDWDDVLPPNEVTKYFEIAEPRLKKLATLTRASRVQVTERPILDDWVHDSGRLVAIGEAAHPFPPGAIQASSMSLEDASVLAKLFSHLREEEQIPSFLYAFQNLRHDRCSKNRVLDMANISFMTMPNGDGAEKRDKSMRAKHDSGRDVLGGDDDDGNVAQWDDNRELFGYDAEDEADNWWVQWGLLRERAKAANVGGLDIFSLDVQVHKA</sequence>
<dbReference type="Proteomes" id="UP000814033">
    <property type="component" value="Unassembled WGS sequence"/>
</dbReference>
<name>A0ACB8S1V5_9AGAM</name>
<gene>
    <name evidence="1" type="ORF">FA95DRAFT_1555655</name>
</gene>
<evidence type="ECO:0000313" key="1">
    <source>
        <dbReference type="EMBL" id="KAI0050529.1"/>
    </source>
</evidence>
<accession>A0ACB8S1V5</accession>
<keyword evidence="2" id="KW-1185">Reference proteome</keyword>
<proteinExistence type="predicted"/>
<reference evidence="1" key="1">
    <citation type="submission" date="2021-02" db="EMBL/GenBank/DDBJ databases">
        <authorList>
            <consortium name="DOE Joint Genome Institute"/>
            <person name="Ahrendt S."/>
            <person name="Looney B.P."/>
            <person name="Miyauchi S."/>
            <person name="Morin E."/>
            <person name="Drula E."/>
            <person name="Courty P.E."/>
            <person name="Chicoki N."/>
            <person name="Fauchery L."/>
            <person name="Kohler A."/>
            <person name="Kuo A."/>
            <person name="Labutti K."/>
            <person name="Pangilinan J."/>
            <person name="Lipzen A."/>
            <person name="Riley R."/>
            <person name="Andreopoulos W."/>
            <person name="He G."/>
            <person name="Johnson J."/>
            <person name="Barry K.W."/>
            <person name="Grigoriev I.V."/>
            <person name="Nagy L."/>
            <person name="Hibbett D."/>
            <person name="Henrissat B."/>
            <person name="Matheny P.B."/>
            <person name="Labbe J."/>
            <person name="Martin F."/>
        </authorList>
    </citation>
    <scope>NUCLEOTIDE SEQUENCE</scope>
    <source>
        <strain evidence="1">FP105234-sp</strain>
    </source>
</reference>
<protein>
    <submittedName>
        <fullName evidence="1">FAD/NAD-P-binding domain-containing protein</fullName>
    </submittedName>
</protein>
<reference evidence="1" key="2">
    <citation type="journal article" date="2022" name="New Phytol.">
        <title>Evolutionary transition to the ectomycorrhizal habit in the genomes of a hyperdiverse lineage of mushroom-forming fungi.</title>
        <authorList>
            <person name="Looney B."/>
            <person name="Miyauchi S."/>
            <person name="Morin E."/>
            <person name="Drula E."/>
            <person name="Courty P.E."/>
            <person name="Kohler A."/>
            <person name="Kuo A."/>
            <person name="LaButti K."/>
            <person name="Pangilinan J."/>
            <person name="Lipzen A."/>
            <person name="Riley R."/>
            <person name="Andreopoulos W."/>
            <person name="He G."/>
            <person name="Johnson J."/>
            <person name="Nolan M."/>
            <person name="Tritt A."/>
            <person name="Barry K.W."/>
            <person name="Grigoriev I.V."/>
            <person name="Nagy L.G."/>
            <person name="Hibbett D."/>
            <person name="Henrissat B."/>
            <person name="Matheny P.B."/>
            <person name="Labbe J."/>
            <person name="Martin F.M."/>
        </authorList>
    </citation>
    <scope>NUCLEOTIDE SEQUENCE</scope>
    <source>
        <strain evidence="1">FP105234-sp</strain>
    </source>
</reference>
<dbReference type="EMBL" id="MU275861">
    <property type="protein sequence ID" value="KAI0050529.1"/>
    <property type="molecule type" value="Genomic_DNA"/>
</dbReference>
<comment type="caution">
    <text evidence="1">The sequence shown here is derived from an EMBL/GenBank/DDBJ whole genome shotgun (WGS) entry which is preliminary data.</text>
</comment>
<evidence type="ECO:0000313" key="2">
    <source>
        <dbReference type="Proteomes" id="UP000814033"/>
    </source>
</evidence>
<organism evidence="1 2">
    <name type="scientific">Auriscalpium vulgare</name>
    <dbReference type="NCBI Taxonomy" id="40419"/>
    <lineage>
        <taxon>Eukaryota</taxon>
        <taxon>Fungi</taxon>
        <taxon>Dikarya</taxon>
        <taxon>Basidiomycota</taxon>
        <taxon>Agaricomycotina</taxon>
        <taxon>Agaricomycetes</taxon>
        <taxon>Russulales</taxon>
        <taxon>Auriscalpiaceae</taxon>
        <taxon>Auriscalpium</taxon>
    </lineage>
</organism>